<dbReference type="GO" id="GO:0006862">
    <property type="term" value="P:nucleotide transport"/>
    <property type="evidence" value="ECO:0007669"/>
    <property type="project" value="InterPro"/>
</dbReference>
<evidence type="ECO:0000256" key="2">
    <source>
        <dbReference type="ARBA" id="ARBA00006375"/>
    </source>
</evidence>
<evidence type="ECO:0000256" key="10">
    <source>
        <dbReference type="SAM" id="MobiDB-lite"/>
    </source>
</evidence>
<dbReference type="Proteomes" id="UP000242715">
    <property type="component" value="Unassembled WGS sequence"/>
</dbReference>
<evidence type="ECO:0000256" key="8">
    <source>
        <dbReference type="PROSITE-ProRule" id="PRU00282"/>
    </source>
</evidence>
<evidence type="ECO:0000313" key="12">
    <source>
        <dbReference type="EMBL" id="GAU43031.1"/>
    </source>
</evidence>
<keyword evidence="13" id="KW-1185">Reference proteome</keyword>
<dbReference type="Pfam" id="PF00153">
    <property type="entry name" value="Mito_carr"/>
    <property type="match status" value="2"/>
</dbReference>
<keyword evidence="5" id="KW-0677">Repeat</keyword>
<evidence type="ECO:0000256" key="9">
    <source>
        <dbReference type="RuleBase" id="RU000488"/>
    </source>
</evidence>
<dbReference type="PANTHER" id="PTHR45683">
    <property type="entry name" value="MITOCHONDRIAL NICOTINAMIDE ADENINE DINUCLEOTIDE TRANSPORTER 1-RELATED-RELATED"/>
    <property type="match status" value="1"/>
</dbReference>
<dbReference type="AlphaFoldDB" id="A0A2Z6NH03"/>
<evidence type="ECO:0000313" key="13">
    <source>
        <dbReference type="Proteomes" id="UP000242715"/>
    </source>
</evidence>
<dbReference type="SUPFAM" id="SSF103506">
    <property type="entry name" value="Mitochondrial carrier"/>
    <property type="match status" value="1"/>
</dbReference>
<name>A0A2Z6NH03_TRISU</name>
<dbReference type="PROSITE" id="PS50920">
    <property type="entry name" value="SOLCAR"/>
    <property type="match status" value="1"/>
</dbReference>
<reference evidence="13" key="1">
    <citation type="journal article" date="2017" name="Front. Plant Sci.">
        <title>Climate Clever Clovers: New Paradigm to Reduce the Environmental Footprint of Ruminants by Breeding Low Methanogenic Forages Utilizing Haplotype Variation.</title>
        <authorList>
            <person name="Kaur P."/>
            <person name="Appels R."/>
            <person name="Bayer P.E."/>
            <person name="Keeble-Gagnere G."/>
            <person name="Wang J."/>
            <person name="Hirakawa H."/>
            <person name="Shirasawa K."/>
            <person name="Vercoe P."/>
            <person name="Stefanova K."/>
            <person name="Durmic Z."/>
            <person name="Nichols P."/>
            <person name="Revell C."/>
            <person name="Isobe S.N."/>
            <person name="Edwards D."/>
            <person name="Erskine W."/>
        </authorList>
    </citation>
    <scope>NUCLEOTIDE SEQUENCE [LARGE SCALE GENOMIC DNA]</scope>
    <source>
        <strain evidence="13">cv. Daliak</strain>
    </source>
</reference>
<evidence type="ECO:0000256" key="11">
    <source>
        <dbReference type="SAM" id="Phobius"/>
    </source>
</evidence>
<evidence type="ECO:0000256" key="7">
    <source>
        <dbReference type="ARBA" id="ARBA00023136"/>
    </source>
</evidence>
<feature type="transmembrane region" description="Helical" evidence="11">
    <location>
        <begin position="127"/>
        <end position="146"/>
    </location>
</feature>
<dbReference type="GO" id="GO:0055085">
    <property type="term" value="P:transmembrane transport"/>
    <property type="evidence" value="ECO:0007669"/>
    <property type="project" value="InterPro"/>
</dbReference>
<feature type="compositionally biased region" description="Low complexity" evidence="10">
    <location>
        <begin position="51"/>
        <end position="61"/>
    </location>
</feature>
<evidence type="ECO:0000256" key="5">
    <source>
        <dbReference type="ARBA" id="ARBA00022737"/>
    </source>
</evidence>
<keyword evidence="4 8" id="KW-0812">Transmembrane</keyword>
<feature type="region of interest" description="Disordered" evidence="10">
    <location>
        <begin position="40"/>
        <end position="61"/>
    </location>
</feature>
<accession>A0A2Z6NH03</accession>
<evidence type="ECO:0000256" key="4">
    <source>
        <dbReference type="ARBA" id="ARBA00022692"/>
    </source>
</evidence>
<proteinExistence type="inferred from homology"/>
<evidence type="ECO:0000256" key="6">
    <source>
        <dbReference type="ARBA" id="ARBA00022989"/>
    </source>
</evidence>
<evidence type="ECO:0000256" key="3">
    <source>
        <dbReference type="ARBA" id="ARBA00022448"/>
    </source>
</evidence>
<gene>
    <name evidence="12" type="ORF">TSUD_12860</name>
</gene>
<dbReference type="InterPro" id="IPR018108">
    <property type="entry name" value="MCP_transmembrane"/>
</dbReference>
<comment type="subcellular location">
    <subcellularLocation>
        <location evidence="1">Membrane</location>
        <topology evidence="1">Multi-pass membrane protein</topology>
    </subcellularLocation>
</comment>
<organism evidence="12 13">
    <name type="scientific">Trifolium subterraneum</name>
    <name type="common">Subterranean clover</name>
    <dbReference type="NCBI Taxonomy" id="3900"/>
    <lineage>
        <taxon>Eukaryota</taxon>
        <taxon>Viridiplantae</taxon>
        <taxon>Streptophyta</taxon>
        <taxon>Embryophyta</taxon>
        <taxon>Tracheophyta</taxon>
        <taxon>Spermatophyta</taxon>
        <taxon>Magnoliopsida</taxon>
        <taxon>eudicotyledons</taxon>
        <taxon>Gunneridae</taxon>
        <taxon>Pentapetalae</taxon>
        <taxon>rosids</taxon>
        <taxon>fabids</taxon>
        <taxon>Fabales</taxon>
        <taxon>Fabaceae</taxon>
        <taxon>Papilionoideae</taxon>
        <taxon>50 kb inversion clade</taxon>
        <taxon>NPAAA clade</taxon>
        <taxon>Hologalegina</taxon>
        <taxon>IRL clade</taxon>
        <taxon>Trifolieae</taxon>
        <taxon>Trifolium</taxon>
    </lineage>
</organism>
<keyword evidence="3 9" id="KW-0813">Transport</keyword>
<dbReference type="InterPro" id="IPR023395">
    <property type="entry name" value="MCP_dom_sf"/>
</dbReference>
<dbReference type="Gene3D" id="1.50.40.10">
    <property type="entry name" value="Mitochondrial carrier domain"/>
    <property type="match status" value="2"/>
</dbReference>
<feature type="repeat" description="Solcar" evidence="8">
    <location>
        <begin position="4"/>
        <end position="109"/>
    </location>
</feature>
<keyword evidence="7 8" id="KW-0472">Membrane</keyword>
<sequence>MSESNAIANGLAGAGGGIIAQILTYPLQAVNTRQQTERTLKRNKQSLIPQSSNTTTTASSSSPGFFVQIFQVIGNEGWGGLYSGLKPSLLGTAASQGIYYFFYQIFKNKAVAIAAARKVKGHGDGTVGMFGWLVVAAIAGSLNVLFTNPIWVLVTRMQTHNQAERKIMEEKKEVLRKAASESRLAGSTLEDRLAELNSTKPKPFGTIHAVCNPSIQFMIYESSLKRLRAKRSAKKQGDTSITAMEVFIVGAIAKLGATVTTYPLLVVKSRLQAKQEIGGSNSLRYSAA</sequence>
<dbReference type="OrthoDB" id="2019556at2759"/>
<dbReference type="InterPro" id="IPR044712">
    <property type="entry name" value="SLC25A32-like"/>
</dbReference>
<dbReference type="EMBL" id="DF973953">
    <property type="protein sequence ID" value="GAU43031.1"/>
    <property type="molecule type" value="Genomic_DNA"/>
</dbReference>
<comment type="similarity">
    <text evidence="2 9">Belongs to the mitochondrial carrier (TC 2.A.29) family.</text>
</comment>
<evidence type="ECO:0008006" key="14">
    <source>
        <dbReference type="Google" id="ProtNLM"/>
    </source>
</evidence>
<protein>
    <recommendedName>
        <fullName evidence="14">Peroxisomal nicotinamide adenine dinucleotide carrier</fullName>
    </recommendedName>
</protein>
<evidence type="ECO:0000256" key="1">
    <source>
        <dbReference type="ARBA" id="ARBA00004141"/>
    </source>
</evidence>
<dbReference type="GO" id="GO:0016020">
    <property type="term" value="C:membrane"/>
    <property type="evidence" value="ECO:0007669"/>
    <property type="project" value="UniProtKB-SubCell"/>
</dbReference>
<keyword evidence="6 11" id="KW-1133">Transmembrane helix</keyword>